<organism evidence="3 4">
    <name type="scientific">Anoxybacillus gonensis</name>
    <dbReference type="NCBI Taxonomy" id="198467"/>
    <lineage>
        <taxon>Bacteria</taxon>
        <taxon>Bacillati</taxon>
        <taxon>Bacillota</taxon>
        <taxon>Bacilli</taxon>
        <taxon>Bacillales</taxon>
        <taxon>Anoxybacillaceae</taxon>
        <taxon>Anoxybacillus</taxon>
    </lineage>
</organism>
<feature type="transmembrane region" description="Helical" evidence="1">
    <location>
        <begin position="348"/>
        <end position="367"/>
    </location>
</feature>
<dbReference type="InterPro" id="IPR005182">
    <property type="entry name" value="YdbS-like_PH"/>
</dbReference>
<keyword evidence="1" id="KW-1133">Transmembrane helix</keyword>
<keyword evidence="4" id="KW-1185">Reference proteome</keyword>
<feature type="domain" description="YdbS-like PH" evidence="2">
    <location>
        <begin position="66"/>
        <end position="145"/>
    </location>
</feature>
<dbReference type="InterPro" id="IPR014529">
    <property type="entry name" value="UCP026631"/>
</dbReference>
<sequence length="469" mass="54003">MMHEKKRLHPIAIVIYIVKRLKQGPFLALALLLAIKKKTGDPFVDLKWLPLFLFLFYAMFAGYMSWKRFTYRLQENDMYIEQGIFVKKKRYIPFERIQGISYSSGVLQRLVGVVQVHIETAGRQIDEPEVILSAVSIEEAKQIERAVHHQKRENICIETEDKTATIFTLRFRDALFLSTTSGGAFGVIAAIGAFLSDFNDFIPFERLNIFFRADDTASTLVLLFIVLMIAYVLSVIGHLFRYMNFTVVKQNKTITITTGLLQKKSISTSIERVQAIGVKESPIRHLFGYVSVHLIHAGGALDDGRHGSLVLFPLVRKNEVASLVATCFPEYRLHDSFRLLCTRVRWRYMLRSLYTVMLIPVITIVFFQRFETLLLLVPAVYVGYRSYKRAGVTIKSEQLALRSGWLTIKTVYMLKHRIQSLTISQSRMQQRLGLCTVRATVMPGIRTKVVDVDEHEAQAIYEWFLRNKE</sequence>
<keyword evidence="1" id="KW-0812">Transmembrane</keyword>
<dbReference type="Pfam" id="PF03703">
    <property type="entry name" value="bPH_2"/>
    <property type="match status" value="3"/>
</dbReference>
<evidence type="ECO:0000313" key="3">
    <source>
        <dbReference type="EMBL" id="MDO0877162.1"/>
    </source>
</evidence>
<evidence type="ECO:0000256" key="1">
    <source>
        <dbReference type="SAM" id="Phobius"/>
    </source>
</evidence>
<feature type="transmembrane region" description="Helical" evidence="1">
    <location>
        <begin position="174"/>
        <end position="196"/>
    </location>
</feature>
<feature type="transmembrane region" description="Helical" evidence="1">
    <location>
        <begin position="216"/>
        <end position="240"/>
    </location>
</feature>
<evidence type="ECO:0000259" key="2">
    <source>
        <dbReference type="Pfam" id="PF03703"/>
    </source>
</evidence>
<gene>
    <name evidence="3" type="ORF">NBU54_05735</name>
</gene>
<dbReference type="PANTHER" id="PTHR34473:SF2">
    <property type="entry name" value="UPF0699 TRANSMEMBRANE PROTEIN YDBT"/>
    <property type="match status" value="1"/>
</dbReference>
<accession>A0AAW7TG16</accession>
<dbReference type="EMBL" id="JAMOGB010000004">
    <property type="protein sequence ID" value="MDO0877162.1"/>
    <property type="molecule type" value="Genomic_DNA"/>
</dbReference>
<evidence type="ECO:0000313" key="4">
    <source>
        <dbReference type="Proteomes" id="UP001176117"/>
    </source>
</evidence>
<feature type="transmembrane region" description="Helical" evidence="1">
    <location>
        <begin position="12"/>
        <end position="35"/>
    </location>
</feature>
<proteinExistence type="predicted"/>
<dbReference type="PANTHER" id="PTHR34473">
    <property type="entry name" value="UPF0699 TRANSMEMBRANE PROTEIN YDBS"/>
    <property type="match status" value="1"/>
</dbReference>
<dbReference type="RefSeq" id="WP_035065666.1">
    <property type="nucleotide sequence ID" value="NZ_CP012152.1"/>
</dbReference>
<feature type="domain" description="YdbS-like PH" evidence="2">
    <location>
        <begin position="242"/>
        <end position="325"/>
    </location>
</feature>
<keyword evidence="1" id="KW-0472">Membrane</keyword>
<name>A0AAW7TG16_9BACL</name>
<comment type="caution">
    <text evidence="3">The sequence shown here is derived from an EMBL/GenBank/DDBJ whole genome shotgun (WGS) entry which is preliminary data.</text>
</comment>
<feature type="transmembrane region" description="Helical" evidence="1">
    <location>
        <begin position="47"/>
        <end position="66"/>
    </location>
</feature>
<dbReference type="KEGG" id="agn:AFK25_06315"/>
<reference evidence="3" key="1">
    <citation type="submission" date="2022-05" db="EMBL/GenBank/DDBJ databases">
        <title>Genome-based reclassification of Anoxybacillus salavatliensis Cihan et al. as a later heterotypic synonym of Anoxybacillus gonensis Belduz et al. 2003.</title>
        <authorList>
            <person name="Inan Bektas K."/>
            <person name="Guler H.I."/>
            <person name="Belduz A.O."/>
            <person name="Canakci S."/>
        </authorList>
    </citation>
    <scope>NUCLEOTIDE SEQUENCE</scope>
    <source>
        <strain evidence="3">NCIMB 13933</strain>
    </source>
</reference>
<feature type="domain" description="YdbS-like PH" evidence="2">
    <location>
        <begin position="387"/>
        <end position="463"/>
    </location>
</feature>
<dbReference type="AlphaFoldDB" id="A0AAW7TG16"/>
<dbReference type="Proteomes" id="UP001176117">
    <property type="component" value="Unassembled WGS sequence"/>
</dbReference>
<dbReference type="PIRSF" id="PIRSF026631">
    <property type="entry name" value="UCP026631"/>
    <property type="match status" value="1"/>
</dbReference>
<protein>
    <submittedName>
        <fullName evidence="3">PH domain-containing protein</fullName>
    </submittedName>
</protein>